<dbReference type="Gene3D" id="1.10.8.10">
    <property type="entry name" value="DNA helicase RuvA subunit, C-terminal domain"/>
    <property type="match status" value="1"/>
</dbReference>
<comment type="catalytic activity">
    <reaction evidence="4">
        <text>an N-acyl-L-alpha-aminoacyl-tRNA + H2O = an N-acyl-L-amino acid + a tRNA + H(+)</text>
        <dbReference type="Rhea" id="RHEA:54448"/>
        <dbReference type="Rhea" id="RHEA-COMP:10123"/>
        <dbReference type="Rhea" id="RHEA-COMP:13883"/>
        <dbReference type="ChEBI" id="CHEBI:15377"/>
        <dbReference type="ChEBI" id="CHEBI:15378"/>
        <dbReference type="ChEBI" id="CHEBI:59874"/>
        <dbReference type="ChEBI" id="CHEBI:78442"/>
        <dbReference type="ChEBI" id="CHEBI:138191"/>
        <dbReference type="EC" id="3.1.1.29"/>
    </reaction>
</comment>
<keyword evidence="2" id="KW-0378">Hydrolase</keyword>
<evidence type="ECO:0000259" key="5">
    <source>
        <dbReference type="PROSITE" id="PS50030"/>
    </source>
</evidence>
<dbReference type="Pfam" id="PF22562">
    <property type="entry name" value="UBA_7"/>
    <property type="match status" value="1"/>
</dbReference>
<dbReference type="PANTHER" id="PTHR12649:SF11">
    <property type="entry name" value="PEPTIDYL-TRNA HYDROLASE 2, MITOCHONDRIAL"/>
    <property type="match status" value="1"/>
</dbReference>
<dbReference type="Pfam" id="PF01981">
    <property type="entry name" value="PTH2"/>
    <property type="match status" value="1"/>
</dbReference>
<evidence type="ECO:0000256" key="1">
    <source>
        <dbReference type="ARBA" id="ARBA00013260"/>
    </source>
</evidence>
<dbReference type="FunFam" id="3.40.1490.10:FF:000002">
    <property type="entry name" value="Peptidyl-tRNA hydrolase 2, mitochondrial"/>
    <property type="match status" value="1"/>
</dbReference>
<dbReference type="Proteomes" id="UP001485043">
    <property type="component" value="Unassembled WGS sequence"/>
</dbReference>
<evidence type="ECO:0000256" key="4">
    <source>
        <dbReference type="ARBA" id="ARBA00048707"/>
    </source>
</evidence>
<evidence type="ECO:0000313" key="6">
    <source>
        <dbReference type="EMBL" id="KAK9847454.1"/>
    </source>
</evidence>
<dbReference type="GO" id="GO:0005829">
    <property type="term" value="C:cytosol"/>
    <property type="evidence" value="ECO:0007669"/>
    <property type="project" value="TreeGrafter"/>
</dbReference>
<dbReference type="PROSITE" id="PS50030">
    <property type="entry name" value="UBA"/>
    <property type="match status" value="1"/>
</dbReference>
<accession>A0AAW1SMF9</accession>
<dbReference type="InterPro" id="IPR009060">
    <property type="entry name" value="UBA-like_sf"/>
</dbReference>
<dbReference type="InterPro" id="IPR023476">
    <property type="entry name" value="Pep_tRNA_hydro_II_dom_sf"/>
</dbReference>
<dbReference type="EC" id="3.1.1.29" evidence="1"/>
<dbReference type="InterPro" id="IPR015940">
    <property type="entry name" value="UBA"/>
</dbReference>
<dbReference type="SUPFAM" id="SSF102462">
    <property type="entry name" value="Peptidyl-tRNA hydrolase II"/>
    <property type="match status" value="1"/>
</dbReference>
<dbReference type="GO" id="GO:0004045">
    <property type="term" value="F:peptidyl-tRNA hydrolase activity"/>
    <property type="evidence" value="ECO:0007669"/>
    <property type="project" value="UniProtKB-EC"/>
</dbReference>
<dbReference type="Gene3D" id="3.40.1490.10">
    <property type="entry name" value="Bit1"/>
    <property type="match status" value="1"/>
</dbReference>
<gene>
    <name evidence="6" type="ORF">WJX84_008621</name>
</gene>
<evidence type="ECO:0000256" key="2">
    <source>
        <dbReference type="ARBA" id="ARBA00022801"/>
    </source>
</evidence>
<organism evidence="6 7">
    <name type="scientific">Apatococcus fuscideae</name>
    <dbReference type="NCBI Taxonomy" id="2026836"/>
    <lineage>
        <taxon>Eukaryota</taxon>
        <taxon>Viridiplantae</taxon>
        <taxon>Chlorophyta</taxon>
        <taxon>core chlorophytes</taxon>
        <taxon>Trebouxiophyceae</taxon>
        <taxon>Chlorellales</taxon>
        <taxon>Chlorellaceae</taxon>
        <taxon>Apatococcus</taxon>
    </lineage>
</organism>
<protein>
    <recommendedName>
        <fullName evidence="1">peptidyl-tRNA hydrolase</fullName>
        <ecNumber evidence="1">3.1.1.29</ecNumber>
    </recommendedName>
</protein>
<dbReference type="SUPFAM" id="SSF46934">
    <property type="entry name" value="UBA-like"/>
    <property type="match status" value="1"/>
</dbReference>
<dbReference type="PANTHER" id="PTHR12649">
    <property type="entry name" value="PEPTIDYL-TRNA HYDROLASE 2"/>
    <property type="match status" value="1"/>
</dbReference>
<comment type="caution">
    <text evidence="6">The sequence shown here is derived from an EMBL/GenBank/DDBJ whole genome shotgun (WGS) entry which is preliminary data.</text>
</comment>
<keyword evidence="7" id="KW-1185">Reference proteome</keyword>
<dbReference type="EMBL" id="JALJOV010001465">
    <property type="protein sequence ID" value="KAK9847454.1"/>
    <property type="molecule type" value="Genomic_DNA"/>
</dbReference>
<dbReference type="InterPro" id="IPR002833">
    <property type="entry name" value="PTH2"/>
</dbReference>
<evidence type="ECO:0000256" key="3">
    <source>
        <dbReference type="ARBA" id="ARBA00038050"/>
    </source>
</evidence>
<name>A0AAW1SMF9_9CHLO</name>
<feature type="domain" description="UBA" evidence="5">
    <location>
        <begin position="1"/>
        <end position="44"/>
    </location>
</feature>
<dbReference type="NCBIfam" id="TIGR00283">
    <property type="entry name" value="arch_pth2"/>
    <property type="match status" value="1"/>
</dbReference>
<proteinExistence type="inferred from homology"/>
<sequence>MDSAGQFFLEQLEAMGFSHLRASKALHKTHNVGIEPAVTWLAEHMDDPDLDQPMTEQMGRPSSGVMASSSNPVLGIPTGSPLVMHPDGAETPAFVSGVGCECKVVLVVAQDLGMSPGKLAAQCAHAAVGLYKLMAHRRVPWLAAWEATGEKTVVLAINSSRQLPGYVNSAEALQLPAYIVRDAGRTEIAAGSVTVAAIGGQSEKVDQITGRLKTF</sequence>
<evidence type="ECO:0000313" key="7">
    <source>
        <dbReference type="Proteomes" id="UP001485043"/>
    </source>
</evidence>
<comment type="similarity">
    <text evidence="3">Belongs to the PTH2 family.</text>
</comment>
<reference evidence="6 7" key="1">
    <citation type="journal article" date="2024" name="Nat. Commun.">
        <title>Phylogenomics reveals the evolutionary origins of lichenization in chlorophyte algae.</title>
        <authorList>
            <person name="Puginier C."/>
            <person name="Libourel C."/>
            <person name="Otte J."/>
            <person name="Skaloud P."/>
            <person name="Haon M."/>
            <person name="Grisel S."/>
            <person name="Petersen M."/>
            <person name="Berrin J.G."/>
            <person name="Delaux P.M."/>
            <person name="Dal Grande F."/>
            <person name="Keller J."/>
        </authorList>
    </citation>
    <scope>NUCLEOTIDE SEQUENCE [LARGE SCALE GENOMIC DNA]</scope>
    <source>
        <strain evidence="6 7">SAG 2523</strain>
    </source>
</reference>
<dbReference type="AlphaFoldDB" id="A0AAW1SMF9"/>